<gene>
    <name evidence="2" type="ORF">g.10208</name>
</gene>
<dbReference type="PANTHER" id="PTHR34825">
    <property type="entry name" value="CONSERVED PROTEIN, WITH A WEAK D-GALACTARATE DEHYDRATASE/ALTRONATE HYDROLASE DOMAIN"/>
    <property type="match status" value="1"/>
</dbReference>
<proteinExistence type="predicted"/>
<organism evidence="2">
    <name type="scientific">Homalodisca liturata</name>
    <dbReference type="NCBI Taxonomy" id="320908"/>
    <lineage>
        <taxon>Eukaryota</taxon>
        <taxon>Metazoa</taxon>
        <taxon>Ecdysozoa</taxon>
        <taxon>Arthropoda</taxon>
        <taxon>Hexapoda</taxon>
        <taxon>Insecta</taxon>
        <taxon>Pterygota</taxon>
        <taxon>Neoptera</taxon>
        <taxon>Paraneoptera</taxon>
        <taxon>Hemiptera</taxon>
        <taxon>Auchenorrhyncha</taxon>
        <taxon>Membracoidea</taxon>
        <taxon>Cicadellidae</taxon>
        <taxon>Cicadellinae</taxon>
        <taxon>Proconiini</taxon>
        <taxon>Homalodisca</taxon>
    </lineage>
</organism>
<accession>A0A1B6J133</accession>
<protein>
    <recommendedName>
        <fullName evidence="1">AAA-ATPase-like domain-containing protein</fullName>
    </recommendedName>
</protein>
<dbReference type="InterPro" id="IPR018631">
    <property type="entry name" value="AAA-ATPase-like_dom"/>
</dbReference>
<reference evidence="2" key="1">
    <citation type="submission" date="2015-11" db="EMBL/GenBank/DDBJ databases">
        <title>De novo transcriptome assembly of four potential Pierce s Disease insect vectors from Arizona vineyards.</title>
        <authorList>
            <person name="Tassone E.E."/>
        </authorList>
    </citation>
    <scope>NUCLEOTIDE SEQUENCE</scope>
</reference>
<dbReference type="PANTHER" id="PTHR34825:SF1">
    <property type="entry name" value="AAA-ATPASE-LIKE DOMAIN-CONTAINING PROTEIN"/>
    <property type="match status" value="1"/>
</dbReference>
<dbReference type="EMBL" id="GECU01014815">
    <property type="protein sequence ID" value="JAS92891.1"/>
    <property type="molecule type" value="Transcribed_RNA"/>
</dbReference>
<evidence type="ECO:0000313" key="2">
    <source>
        <dbReference type="EMBL" id="JAS92891.1"/>
    </source>
</evidence>
<name>A0A1B6J133_9HEMI</name>
<dbReference type="Pfam" id="PF09820">
    <property type="entry name" value="AAA-ATPase_like"/>
    <property type="match status" value="1"/>
</dbReference>
<dbReference type="AlphaFoldDB" id="A0A1B6J133"/>
<evidence type="ECO:0000259" key="1">
    <source>
        <dbReference type="Pfam" id="PF09820"/>
    </source>
</evidence>
<feature type="domain" description="AAA-ATPase-like" evidence="1">
    <location>
        <begin position="14"/>
        <end position="212"/>
    </location>
</feature>
<sequence length="348" mass="40285">MYDGSDFLVVVSSSLFVDKSLFIKHFFDNTKTGNGILILTPGKFGKTTCLNMVKRFFSINTDEKGNIKELEETSNYNLFRNNNLDAYKLNDFFKKYFGKYPVISIDYKALSETSSYDDFIETLKLLLLKNYRDHAYLLHDSNQWSVKNENNGLAREKLKLYMSKMTIEKLHLSDIKTGFKLLCQVLNEQFGRRVIVLMDNYDAFVESSLFSRNPNISSVFKDVNSYLLLCDSVERSLVTGRGCESGSSPELFLPANIRTTTQAWPYFGLSVAELEELLRHVVRRPEAREKAMHRIRHTDSCSNTRSCTVAADNDRPVAKQMCCFESLMEYFKHEEANDYPAYEEYDFK</sequence>